<dbReference type="InterPro" id="IPR052719">
    <property type="entry name" value="CvpA-like"/>
</dbReference>
<dbReference type="RefSeq" id="WP_258568567.1">
    <property type="nucleotide sequence ID" value="NZ_CP092900.1"/>
</dbReference>
<keyword evidence="7" id="KW-1185">Reference proteome</keyword>
<feature type="transmembrane region" description="Helical" evidence="5">
    <location>
        <begin position="71"/>
        <end position="91"/>
    </location>
</feature>
<gene>
    <name evidence="6" type="ORF">MMH89_01240</name>
</gene>
<organism evidence="6 7">
    <name type="scientific">Candidatus Comchoanobacter bicostacola</name>
    <dbReference type="NCBI Taxonomy" id="2919598"/>
    <lineage>
        <taxon>Bacteria</taxon>
        <taxon>Pseudomonadati</taxon>
        <taxon>Pseudomonadota</taxon>
        <taxon>Gammaproteobacteria</taxon>
        <taxon>Candidatus Comchoanobacterales</taxon>
        <taxon>Candidatus Comchoanobacteraceae</taxon>
        <taxon>Candidatus Comchoanobacter</taxon>
    </lineage>
</organism>
<comment type="subcellular location">
    <subcellularLocation>
        <location evidence="1">Membrane</location>
        <topology evidence="1">Multi-pass membrane protein</topology>
    </subcellularLocation>
</comment>
<dbReference type="Proteomes" id="UP001055955">
    <property type="component" value="Chromosome"/>
</dbReference>
<evidence type="ECO:0000313" key="6">
    <source>
        <dbReference type="EMBL" id="UTC24778.1"/>
    </source>
</evidence>
<protein>
    <submittedName>
        <fullName evidence="6">CvpA family protein</fullName>
    </submittedName>
</protein>
<reference evidence="6 7" key="1">
    <citation type="journal article" date="2022" name="Nat. Microbiol.">
        <title>The microbiome of a bacterivorous marine choanoflagellate contains a resource-demanding obligate bacterial associate.</title>
        <authorList>
            <person name="Needham D.M."/>
            <person name="Poirier C."/>
            <person name="Bachy C."/>
            <person name="George E.E."/>
            <person name="Wilken S."/>
            <person name="Yung C.C.M."/>
            <person name="Limardo A.J."/>
            <person name="Morando M."/>
            <person name="Sudek L."/>
            <person name="Malmstrom R.R."/>
            <person name="Keeling P.J."/>
            <person name="Santoro A.E."/>
            <person name="Worden A.Z."/>
        </authorList>
    </citation>
    <scope>NUCLEOTIDE SEQUENCE [LARGE SCALE GENOMIC DNA]</scope>
    <source>
        <strain evidence="6 7">Comchoano-1</strain>
    </source>
</reference>
<dbReference type="InterPro" id="IPR003825">
    <property type="entry name" value="Colicin-V_CvpA"/>
</dbReference>
<evidence type="ECO:0000256" key="4">
    <source>
        <dbReference type="ARBA" id="ARBA00023136"/>
    </source>
</evidence>
<dbReference type="Pfam" id="PF02674">
    <property type="entry name" value="Colicin_V"/>
    <property type="match status" value="1"/>
</dbReference>
<evidence type="ECO:0000256" key="2">
    <source>
        <dbReference type="ARBA" id="ARBA00022692"/>
    </source>
</evidence>
<keyword evidence="2 5" id="KW-0812">Transmembrane</keyword>
<feature type="transmembrane region" description="Helical" evidence="5">
    <location>
        <begin position="111"/>
        <end position="132"/>
    </location>
</feature>
<dbReference type="EMBL" id="CP092900">
    <property type="protein sequence ID" value="UTC24778.1"/>
    <property type="molecule type" value="Genomic_DNA"/>
</dbReference>
<dbReference type="PANTHER" id="PTHR36926:SF1">
    <property type="entry name" value="COLICIN V PRODUCTION PROTEIN"/>
    <property type="match status" value="1"/>
</dbReference>
<feature type="transmembrane region" description="Helical" evidence="5">
    <location>
        <begin position="44"/>
        <end position="64"/>
    </location>
</feature>
<evidence type="ECO:0000256" key="1">
    <source>
        <dbReference type="ARBA" id="ARBA00004141"/>
    </source>
</evidence>
<name>A0ABY5DJW4_9GAMM</name>
<evidence type="ECO:0000256" key="5">
    <source>
        <dbReference type="SAM" id="Phobius"/>
    </source>
</evidence>
<proteinExistence type="predicted"/>
<sequence>MNETFSIILNTFNFFDYLVWGIIAVSTLYGIVRGFVKEAVSLTAWLLSLWLAYAYSSDLSAYLADHISTQSFRVAIMVVAIFAVVLISGSLVRRCVYWLIESVGLSGLDYVLGAVFGMARGGVIVLLLITLLDSLGLSGDMWWKDSVMIHKLAVWVEVAPNYMPDFLVKIFDSIRFGGLSI</sequence>
<keyword evidence="4 5" id="KW-0472">Membrane</keyword>
<accession>A0ABY5DJW4</accession>
<dbReference type="PANTHER" id="PTHR36926">
    <property type="entry name" value="COLICIN V PRODUCTION PROTEIN"/>
    <property type="match status" value="1"/>
</dbReference>
<evidence type="ECO:0000313" key="7">
    <source>
        <dbReference type="Proteomes" id="UP001055955"/>
    </source>
</evidence>
<evidence type="ECO:0000256" key="3">
    <source>
        <dbReference type="ARBA" id="ARBA00022989"/>
    </source>
</evidence>
<keyword evidence="3 5" id="KW-1133">Transmembrane helix</keyword>
<feature type="transmembrane region" description="Helical" evidence="5">
    <location>
        <begin position="12"/>
        <end position="32"/>
    </location>
</feature>